<accession>A0A6J6MZN5</accession>
<evidence type="ECO:0000313" key="1">
    <source>
        <dbReference type="EMBL" id="CAB4678144.1"/>
    </source>
</evidence>
<dbReference type="AlphaFoldDB" id="A0A6J6MZN5"/>
<proteinExistence type="predicted"/>
<protein>
    <submittedName>
        <fullName evidence="1">Unannotated protein</fullName>
    </submittedName>
</protein>
<dbReference type="EMBL" id="CAEZWW010000129">
    <property type="protein sequence ID" value="CAB4678144.1"/>
    <property type="molecule type" value="Genomic_DNA"/>
</dbReference>
<gene>
    <name evidence="1" type="ORF">UFOPK2310_01047</name>
</gene>
<sequence length="80" mass="9097">MNFPFFTRGAQSRQQPGTTALIALWPTSAHVIESDYAKGLCRFTLDCSCGVHFDTPYIDEALEWRELHEWLAPLADQLPD</sequence>
<organism evidence="1">
    <name type="scientific">freshwater metagenome</name>
    <dbReference type="NCBI Taxonomy" id="449393"/>
    <lineage>
        <taxon>unclassified sequences</taxon>
        <taxon>metagenomes</taxon>
        <taxon>ecological metagenomes</taxon>
    </lineage>
</organism>
<reference evidence="1" key="1">
    <citation type="submission" date="2020-05" db="EMBL/GenBank/DDBJ databases">
        <authorList>
            <person name="Chiriac C."/>
            <person name="Salcher M."/>
            <person name="Ghai R."/>
            <person name="Kavagutti S V."/>
        </authorList>
    </citation>
    <scope>NUCLEOTIDE SEQUENCE</scope>
</reference>
<name>A0A6J6MZN5_9ZZZZ</name>